<sequence>MVKKLSEDQILKFVSLYRENTCLWDISSEDYKNKPMRQSALQKLCIGMEIEGFTVEDVKKKIKSIRSTYYLELDKIEKSSTSGASGNVYQPKLKWFAEFNSFIKNTMVKRKTHENRENTDNDHNKENNDNAQPSDQSGNPTNTNPNTNLSEPRKKRSKISQLSTIVNSMKEMQHDLSKPETGEDEFDVFGNHVAKQLRTLSTEQAILGQKEIQSVITKCRLRDLKYRNMTMSSPAYFADTQASDDYAARPSTSTSTYMPVNNPAFTVDTQPTDDSLNVIINDPEYMNIITNALNNVEREHWIGFSLDHLTGIM</sequence>
<organism evidence="3 4">
    <name type="scientific">Euphydryas editha</name>
    <name type="common">Edith's checkerspot</name>
    <dbReference type="NCBI Taxonomy" id="104508"/>
    <lineage>
        <taxon>Eukaryota</taxon>
        <taxon>Metazoa</taxon>
        <taxon>Ecdysozoa</taxon>
        <taxon>Arthropoda</taxon>
        <taxon>Hexapoda</taxon>
        <taxon>Insecta</taxon>
        <taxon>Pterygota</taxon>
        <taxon>Neoptera</taxon>
        <taxon>Endopterygota</taxon>
        <taxon>Lepidoptera</taxon>
        <taxon>Glossata</taxon>
        <taxon>Ditrysia</taxon>
        <taxon>Papilionoidea</taxon>
        <taxon>Nymphalidae</taxon>
        <taxon>Nymphalinae</taxon>
        <taxon>Euphydryas</taxon>
    </lineage>
</organism>
<comment type="caution">
    <text evidence="3">The sequence shown here is derived from an EMBL/GenBank/DDBJ whole genome shotgun (WGS) entry which is preliminary data.</text>
</comment>
<dbReference type="PROSITE" id="PS51029">
    <property type="entry name" value="MADF"/>
    <property type="match status" value="1"/>
</dbReference>
<reference evidence="3" key="1">
    <citation type="submission" date="2022-03" db="EMBL/GenBank/DDBJ databases">
        <authorList>
            <person name="Tunstrom K."/>
        </authorList>
    </citation>
    <scope>NUCLEOTIDE SEQUENCE</scope>
</reference>
<feature type="region of interest" description="Disordered" evidence="1">
    <location>
        <begin position="110"/>
        <end position="160"/>
    </location>
</feature>
<dbReference type="SMART" id="SM00595">
    <property type="entry name" value="MADF"/>
    <property type="match status" value="1"/>
</dbReference>
<feature type="compositionally biased region" description="Low complexity" evidence="1">
    <location>
        <begin position="139"/>
        <end position="148"/>
    </location>
</feature>
<evidence type="ECO:0000313" key="4">
    <source>
        <dbReference type="Proteomes" id="UP001153954"/>
    </source>
</evidence>
<dbReference type="InterPro" id="IPR006578">
    <property type="entry name" value="MADF-dom"/>
</dbReference>
<dbReference type="PANTHER" id="PTHR21505:SF8">
    <property type="entry name" value="DPT-YFP REPRESSOR BY OVEREXPRESSION, ISOFORM D-RELATED"/>
    <property type="match status" value="1"/>
</dbReference>
<feature type="compositionally biased region" description="Basic and acidic residues" evidence="1">
    <location>
        <begin position="114"/>
        <end position="128"/>
    </location>
</feature>
<evidence type="ECO:0000259" key="2">
    <source>
        <dbReference type="PROSITE" id="PS51029"/>
    </source>
</evidence>
<gene>
    <name evidence="3" type="ORF">EEDITHA_LOCUS11320</name>
</gene>
<dbReference type="EMBL" id="CAKOGL010000016">
    <property type="protein sequence ID" value="CAH2095923.1"/>
    <property type="molecule type" value="Genomic_DNA"/>
</dbReference>
<keyword evidence="4" id="KW-1185">Reference proteome</keyword>
<feature type="compositionally biased region" description="Polar residues" evidence="1">
    <location>
        <begin position="129"/>
        <end position="138"/>
    </location>
</feature>
<evidence type="ECO:0000313" key="3">
    <source>
        <dbReference type="EMBL" id="CAH2095923.1"/>
    </source>
</evidence>
<feature type="domain" description="MADF" evidence="2">
    <location>
        <begin position="12"/>
        <end position="108"/>
    </location>
</feature>
<accession>A0AAU9U9Z9</accession>
<dbReference type="PANTHER" id="PTHR21505">
    <property type="entry name" value="MADF DOMAIN-CONTAINING PROTEIN-RELATED"/>
    <property type="match status" value="1"/>
</dbReference>
<dbReference type="AlphaFoldDB" id="A0AAU9U9Z9"/>
<dbReference type="Pfam" id="PF10545">
    <property type="entry name" value="MADF_DNA_bdg"/>
    <property type="match status" value="1"/>
</dbReference>
<evidence type="ECO:0000256" key="1">
    <source>
        <dbReference type="SAM" id="MobiDB-lite"/>
    </source>
</evidence>
<protein>
    <recommendedName>
        <fullName evidence="2">MADF domain-containing protein</fullName>
    </recommendedName>
</protein>
<dbReference type="Proteomes" id="UP001153954">
    <property type="component" value="Unassembled WGS sequence"/>
</dbReference>
<proteinExistence type="predicted"/>
<name>A0AAU9U9Z9_EUPED</name>